<name>A0A8S3UJJ0_MYTED</name>
<protein>
    <submittedName>
        <fullName evidence="2">Uncharacterized protein</fullName>
    </submittedName>
</protein>
<gene>
    <name evidence="2" type="ORF">MEDL_58505</name>
</gene>
<evidence type="ECO:0000256" key="1">
    <source>
        <dbReference type="SAM" id="SignalP"/>
    </source>
</evidence>
<reference evidence="2" key="1">
    <citation type="submission" date="2021-03" db="EMBL/GenBank/DDBJ databases">
        <authorList>
            <person name="Bekaert M."/>
        </authorList>
    </citation>
    <scope>NUCLEOTIDE SEQUENCE</scope>
</reference>
<keyword evidence="1" id="KW-0732">Signal</keyword>
<accession>A0A8S3UJJ0</accession>
<dbReference type="AlphaFoldDB" id="A0A8S3UJJ0"/>
<feature type="signal peptide" evidence="1">
    <location>
        <begin position="1"/>
        <end position="22"/>
    </location>
</feature>
<dbReference type="EMBL" id="CAJPWZ010002871">
    <property type="protein sequence ID" value="CAG2246546.1"/>
    <property type="molecule type" value="Genomic_DNA"/>
</dbReference>
<feature type="chain" id="PRO_5035839244" evidence="1">
    <location>
        <begin position="23"/>
        <end position="200"/>
    </location>
</feature>
<proteinExistence type="predicted"/>
<keyword evidence="3" id="KW-1185">Reference proteome</keyword>
<dbReference type="Proteomes" id="UP000683360">
    <property type="component" value="Unassembled WGS sequence"/>
</dbReference>
<organism evidence="2 3">
    <name type="scientific">Mytilus edulis</name>
    <name type="common">Blue mussel</name>
    <dbReference type="NCBI Taxonomy" id="6550"/>
    <lineage>
        <taxon>Eukaryota</taxon>
        <taxon>Metazoa</taxon>
        <taxon>Spiralia</taxon>
        <taxon>Lophotrochozoa</taxon>
        <taxon>Mollusca</taxon>
        <taxon>Bivalvia</taxon>
        <taxon>Autobranchia</taxon>
        <taxon>Pteriomorphia</taxon>
        <taxon>Mytilida</taxon>
        <taxon>Mytiloidea</taxon>
        <taxon>Mytilidae</taxon>
        <taxon>Mytilinae</taxon>
        <taxon>Mytilus</taxon>
    </lineage>
</organism>
<evidence type="ECO:0000313" key="3">
    <source>
        <dbReference type="Proteomes" id="UP000683360"/>
    </source>
</evidence>
<comment type="caution">
    <text evidence="2">The sequence shown here is derived from an EMBL/GenBank/DDBJ whole genome shotgun (WGS) entry which is preliminary data.</text>
</comment>
<evidence type="ECO:0000313" key="2">
    <source>
        <dbReference type="EMBL" id="CAG2246546.1"/>
    </source>
</evidence>
<sequence length="200" mass="23187">MISLLKQHTLILLLAFLCVSNALQCPDISQRKFRQSGICNKINQSYVCLYDENLKKFVEFCGRESEIQRPVMYTVKCSLSLVGFEFILTGNLDGSQCKKFRYQPIRFLTNESSECIFKKSSCNDEGLIVHKEGNSTSDKTCRCDYTRGYAFVDRPKRECYCDPNTEDCSCYRKQCNINQVLTPGNCIFREKQMIMHYMSI</sequence>
<dbReference type="OrthoDB" id="6100670at2759"/>